<evidence type="ECO:0000313" key="2">
    <source>
        <dbReference type="Proteomes" id="UP000694251"/>
    </source>
</evidence>
<reference evidence="1 2" key="1">
    <citation type="submission" date="2020-12" db="EMBL/GenBank/DDBJ databases">
        <title>Concerted genomic and epigenomic changes stabilize Arabidopsis allopolyploids.</title>
        <authorList>
            <person name="Chen Z."/>
        </authorList>
    </citation>
    <scope>NUCLEOTIDE SEQUENCE [LARGE SCALE GENOMIC DNA]</scope>
    <source>
        <strain evidence="1">As9502</strain>
        <tissue evidence="1">Leaf</tissue>
    </source>
</reference>
<dbReference type="AlphaFoldDB" id="A0A8T2CIF9"/>
<keyword evidence="2" id="KW-1185">Reference proteome</keyword>
<evidence type="ECO:0000313" key="1">
    <source>
        <dbReference type="EMBL" id="KAG7599235.1"/>
    </source>
</evidence>
<comment type="caution">
    <text evidence="1">The sequence shown here is derived from an EMBL/GenBank/DDBJ whole genome shotgun (WGS) entry which is preliminary data.</text>
</comment>
<gene>
    <name evidence="1" type="ORF">ISN44_As06g034250</name>
</gene>
<proteinExistence type="predicted"/>
<protein>
    <submittedName>
        <fullName evidence="1">Uncharacterized protein</fullName>
    </submittedName>
</protein>
<sequence length="102" mass="11013">MAIPMSMAMATLTDSVSRVWSMSSLKSALPSIASLRLPSSSSRRPVTLRLPISSPSLPSFSGLSPVNPLLSIGLLGKFPFSRKHNRFNLDSKLLTVVVVSMR</sequence>
<accession>A0A8T2CIF9</accession>
<name>A0A8T2CIF9_ARASU</name>
<dbReference type="Proteomes" id="UP000694251">
    <property type="component" value="Chromosome 6"/>
</dbReference>
<dbReference type="EMBL" id="JAEFBJ010000006">
    <property type="protein sequence ID" value="KAG7599235.1"/>
    <property type="molecule type" value="Genomic_DNA"/>
</dbReference>
<organism evidence="1 2">
    <name type="scientific">Arabidopsis suecica</name>
    <name type="common">Swedish thale-cress</name>
    <name type="synonym">Cardaminopsis suecica</name>
    <dbReference type="NCBI Taxonomy" id="45249"/>
    <lineage>
        <taxon>Eukaryota</taxon>
        <taxon>Viridiplantae</taxon>
        <taxon>Streptophyta</taxon>
        <taxon>Embryophyta</taxon>
        <taxon>Tracheophyta</taxon>
        <taxon>Spermatophyta</taxon>
        <taxon>Magnoliopsida</taxon>
        <taxon>eudicotyledons</taxon>
        <taxon>Gunneridae</taxon>
        <taxon>Pentapetalae</taxon>
        <taxon>rosids</taxon>
        <taxon>malvids</taxon>
        <taxon>Brassicales</taxon>
        <taxon>Brassicaceae</taxon>
        <taxon>Camelineae</taxon>
        <taxon>Arabidopsis</taxon>
    </lineage>
</organism>